<evidence type="ECO:0000256" key="2">
    <source>
        <dbReference type="ARBA" id="ARBA00022475"/>
    </source>
</evidence>
<organism evidence="7 8">
    <name type="scientific">Methanobacterium formicicum</name>
    <dbReference type="NCBI Taxonomy" id="2162"/>
    <lineage>
        <taxon>Archaea</taxon>
        <taxon>Methanobacteriati</taxon>
        <taxon>Methanobacteriota</taxon>
        <taxon>Methanomada group</taxon>
        <taxon>Methanobacteria</taxon>
        <taxon>Methanobacteriales</taxon>
        <taxon>Methanobacteriaceae</taxon>
        <taxon>Methanobacterium</taxon>
    </lineage>
</organism>
<feature type="transmembrane region" description="Helical" evidence="6">
    <location>
        <begin position="86"/>
        <end position="109"/>
    </location>
</feature>
<evidence type="ECO:0000313" key="8">
    <source>
        <dbReference type="Proteomes" id="UP000062768"/>
    </source>
</evidence>
<evidence type="ECO:0000256" key="4">
    <source>
        <dbReference type="ARBA" id="ARBA00022989"/>
    </source>
</evidence>
<evidence type="ECO:0000256" key="3">
    <source>
        <dbReference type="ARBA" id="ARBA00022692"/>
    </source>
</evidence>
<feature type="transmembrane region" description="Helical" evidence="6">
    <location>
        <begin position="289"/>
        <end position="312"/>
    </location>
</feature>
<comment type="subcellular location">
    <subcellularLocation>
        <location evidence="1">Cell membrane</location>
        <topology evidence="1">Multi-pass membrane protein</topology>
    </subcellularLocation>
</comment>
<evidence type="ECO:0000256" key="1">
    <source>
        <dbReference type="ARBA" id="ARBA00004651"/>
    </source>
</evidence>
<feature type="transmembrane region" description="Helical" evidence="6">
    <location>
        <begin position="324"/>
        <end position="344"/>
    </location>
</feature>
<feature type="transmembrane region" description="Helical" evidence="6">
    <location>
        <begin position="148"/>
        <end position="168"/>
    </location>
</feature>
<feature type="transmembrane region" description="Helical" evidence="6">
    <location>
        <begin position="121"/>
        <end position="141"/>
    </location>
</feature>
<evidence type="ECO:0000313" key="7">
    <source>
        <dbReference type="EMBL" id="CEL25137.1"/>
    </source>
</evidence>
<accession>A0A0S4FQ25</accession>
<sequence length="410" mass="46670">MKLKSDYKVLLENFFSLSALQIVGYILPLITIPYLVRVLGVDKYGLVSFATAFLVYFQILTDYGFNLSATKEISVHRDDQTKLSEIFSSVMTIKIILMIISFLILYLIVFSFEKFTGDWQIYFLAFGIVIGNLLFPIWFFQGMERMKYITLLNIIANIIFTISIFAFIKNTSDYVYVPLFNSLGTIVAGIISIGIIFKIFGIRFVIPSTESLHDTFKESTDYFLSRASVSIYTSSNAFFLGLFTNNMAVGYYSAAEKIYSAAQGLYYPVGQVIYPYMVKSKNKSFYRRVFKSTVFFNVILCCLIFVLSLWIVNFLYGNNFQESAMVLRIFAVALLVTIPSQLLGYPFLAALGLQKYANGSVIIGSVFHLVILLLLIPIMNIYIVAGLVVVTEIIVLLIRLYGVKKHKLWW</sequence>
<dbReference type="GO" id="GO:0005886">
    <property type="term" value="C:plasma membrane"/>
    <property type="evidence" value="ECO:0007669"/>
    <property type="project" value="UniProtKB-SubCell"/>
</dbReference>
<feature type="transmembrane region" description="Helical" evidence="6">
    <location>
        <begin position="356"/>
        <end position="376"/>
    </location>
</feature>
<dbReference type="InterPro" id="IPR050833">
    <property type="entry name" value="Poly_Biosynth_Transport"/>
</dbReference>
<keyword evidence="4 6" id="KW-1133">Transmembrane helix</keyword>
<dbReference type="GeneID" id="26739740"/>
<feature type="transmembrane region" description="Helical" evidence="6">
    <location>
        <begin position="44"/>
        <end position="65"/>
    </location>
</feature>
<dbReference type="InterPro" id="IPR002797">
    <property type="entry name" value="Polysacc_synth"/>
</dbReference>
<dbReference type="AlphaFoldDB" id="A0A0S4FQ25"/>
<name>A0A0S4FQ25_METFO</name>
<dbReference type="Pfam" id="PF01943">
    <property type="entry name" value="Polysacc_synt"/>
    <property type="match status" value="1"/>
</dbReference>
<keyword evidence="5 6" id="KW-0472">Membrane</keyword>
<feature type="transmembrane region" description="Helical" evidence="6">
    <location>
        <begin position="174"/>
        <end position="197"/>
    </location>
</feature>
<dbReference type="EMBL" id="LN734822">
    <property type="protein sequence ID" value="CEL25137.1"/>
    <property type="molecule type" value="Genomic_DNA"/>
</dbReference>
<gene>
    <name evidence="7" type="ORF">MB9_1501</name>
</gene>
<dbReference type="Proteomes" id="UP000062768">
    <property type="component" value="Chromosome I"/>
</dbReference>
<dbReference type="PANTHER" id="PTHR30250">
    <property type="entry name" value="PST FAMILY PREDICTED COLANIC ACID TRANSPORTER"/>
    <property type="match status" value="1"/>
</dbReference>
<feature type="transmembrane region" description="Helical" evidence="6">
    <location>
        <begin position="382"/>
        <end position="402"/>
    </location>
</feature>
<dbReference type="RefSeq" id="WP_060538197.1">
    <property type="nucleotide sequence ID" value="NZ_LN734822.1"/>
</dbReference>
<proteinExistence type="predicted"/>
<dbReference type="PANTHER" id="PTHR30250:SF11">
    <property type="entry name" value="O-ANTIGEN TRANSPORTER-RELATED"/>
    <property type="match status" value="1"/>
</dbReference>
<evidence type="ECO:0000256" key="6">
    <source>
        <dbReference type="SAM" id="Phobius"/>
    </source>
</evidence>
<feature type="transmembrane region" description="Helical" evidence="6">
    <location>
        <begin position="12"/>
        <end position="32"/>
    </location>
</feature>
<keyword evidence="3 6" id="KW-0812">Transmembrane</keyword>
<reference evidence="7" key="1">
    <citation type="submission" date="2014-09" db="EMBL/GenBank/DDBJ databases">
        <authorList>
            <person name="Wibberg D."/>
        </authorList>
    </citation>
    <scope>NUCLEOTIDE SEQUENCE [LARGE SCALE GENOMIC DNA]</scope>
    <source>
        <strain evidence="7">Mb9</strain>
    </source>
</reference>
<evidence type="ECO:0000256" key="5">
    <source>
        <dbReference type="ARBA" id="ARBA00023136"/>
    </source>
</evidence>
<dbReference type="PATRIC" id="fig|2162.10.peg.1567"/>
<keyword evidence="8" id="KW-1185">Reference proteome</keyword>
<keyword evidence="2" id="KW-1003">Cell membrane</keyword>
<protein>
    <submittedName>
        <fullName evidence="7">Polysaccharide biosynthesis protein</fullName>
    </submittedName>
</protein>
<dbReference type="CDD" id="cd13128">
    <property type="entry name" value="MATE_Wzx_like"/>
    <property type="match status" value="1"/>
</dbReference>